<dbReference type="Proteomes" id="UP001497516">
    <property type="component" value="Chromosome 8"/>
</dbReference>
<gene>
    <name evidence="1" type="ORF">LTRI10_LOCUS45799</name>
</gene>
<accession>A0AAV2G7A0</accession>
<proteinExistence type="predicted"/>
<reference evidence="1 2" key="1">
    <citation type="submission" date="2024-04" db="EMBL/GenBank/DDBJ databases">
        <authorList>
            <person name="Fracassetti M."/>
        </authorList>
    </citation>
    <scope>NUCLEOTIDE SEQUENCE [LARGE SCALE GENOMIC DNA]</scope>
</reference>
<protein>
    <submittedName>
        <fullName evidence="1">Uncharacterized protein</fullName>
    </submittedName>
</protein>
<sequence length="150" mass="17003">MCRALKELARTLRIELHTNSSVAALSYHLRTFCSASLFCSGDRTDPQVTGKCCVAASHMISNQATCCMNPQLIEFFNKRPCYLSKECEAEFMGTEETQSTILLWSTNCLPMHQVNLLHSFRGSPYETLDFAIDRVTHGFWEHSGLHHVGW</sequence>
<organism evidence="1 2">
    <name type="scientific">Linum trigynum</name>
    <dbReference type="NCBI Taxonomy" id="586398"/>
    <lineage>
        <taxon>Eukaryota</taxon>
        <taxon>Viridiplantae</taxon>
        <taxon>Streptophyta</taxon>
        <taxon>Embryophyta</taxon>
        <taxon>Tracheophyta</taxon>
        <taxon>Spermatophyta</taxon>
        <taxon>Magnoliopsida</taxon>
        <taxon>eudicotyledons</taxon>
        <taxon>Gunneridae</taxon>
        <taxon>Pentapetalae</taxon>
        <taxon>rosids</taxon>
        <taxon>fabids</taxon>
        <taxon>Malpighiales</taxon>
        <taxon>Linaceae</taxon>
        <taxon>Linum</taxon>
    </lineage>
</organism>
<keyword evidence="2" id="KW-1185">Reference proteome</keyword>
<dbReference type="EMBL" id="OZ034821">
    <property type="protein sequence ID" value="CAL1406047.1"/>
    <property type="molecule type" value="Genomic_DNA"/>
</dbReference>
<name>A0AAV2G7A0_9ROSI</name>
<evidence type="ECO:0000313" key="1">
    <source>
        <dbReference type="EMBL" id="CAL1406047.1"/>
    </source>
</evidence>
<dbReference type="AlphaFoldDB" id="A0AAV2G7A0"/>
<evidence type="ECO:0000313" key="2">
    <source>
        <dbReference type="Proteomes" id="UP001497516"/>
    </source>
</evidence>